<evidence type="ECO:0000256" key="1">
    <source>
        <dbReference type="SAM" id="MobiDB-lite"/>
    </source>
</evidence>
<feature type="region of interest" description="Disordered" evidence="1">
    <location>
        <begin position="1"/>
        <end position="34"/>
    </location>
</feature>
<proteinExistence type="predicted"/>
<dbReference type="EMBL" id="JACIBY010000001">
    <property type="protein sequence ID" value="MBB3836701.1"/>
    <property type="molecule type" value="Genomic_DNA"/>
</dbReference>
<feature type="compositionally biased region" description="Polar residues" evidence="1">
    <location>
        <begin position="1"/>
        <end position="10"/>
    </location>
</feature>
<name>A0A7W6ENU4_9BACT</name>
<dbReference type="AlphaFoldDB" id="A0A7W6ENU4"/>
<accession>A0A7W6ENU4</accession>
<dbReference type="Proteomes" id="UP000541352">
    <property type="component" value="Unassembled WGS sequence"/>
</dbReference>
<gene>
    <name evidence="2" type="ORF">FHS57_000683</name>
</gene>
<evidence type="ECO:0000313" key="2">
    <source>
        <dbReference type="EMBL" id="MBB3836701.1"/>
    </source>
</evidence>
<comment type="caution">
    <text evidence="2">The sequence shown here is derived from an EMBL/GenBank/DDBJ whole genome shotgun (WGS) entry which is preliminary data.</text>
</comment>
<reference evidence="2 3" key="1">
    <citation type="submission" date="2020-08" db="EMBL/GenBank/DDBJ databases">
        <title>Genomic Encyclopedia of Type Strains, Phase IV (KMG-IV): sequencing the most valuable type-strain genomes for metagenomic binning, comparative biology and taxonomic classification.</title>
        <authorList>
            <person name="Goeker M."/>
        </authorList>
    </citation>
    <scope>NUCLEOTIDE SEQUENCE [LARGE SCALE GENOMIC DNA]</scope>
    <source>
        <strain evidence="2 3">DSM 17976</strain>
    </source>
</reference>
<evidence type="ECO:0000313" key="3">
    <source>
        <dbReference type="Proteomes" id="UP000541352"/>
    </source>
</evidence>
<sequence>MTDNKTTPPNEENEPSGDYFESIPQQQPEGWPSSEFEAVDWESENDFPEFTELEMVIFPITEFDEWKPENEFTELEMESMFPMTEFDEWKPENYCPELNIEITTEITTFDFQEWTPPSEPQQ</sequence>
<dbReference type="RefSeq" id="WP_183971476.1">
    <property type="nucleotide sequence ID" value="NZ_JACIBY010000001.1"/>
</dbReference>
<protein>
    <submittedName>
        <fullName evidence="2">Uncharacterized protein</fullName>
    </submittedName>
</protein>
<keyword evidence="3" id="KW-1185">Reference proteome</keyword>
<organism evidence="2 3">
    <name type="scientific">Runella defluvii</name>
    <dbReference type="NCBI Taxonomy" id="370973"/>
    <lineage>
        <taxon>Bacteria</taxon>
        <taxon>Pseudomonadati</taxon>
        <taxon>Bacteroidota</taxon>
        <taxon>Cytophagia</taxon>
        <taxon>Cytophagales</taxon>
        <taxon>Spirosomataceae</taxon>
        <taxon>Runella</taxon>
    </lineage>
</organism>